<protein>
    <submittedName>
        <fullName evidence="2">YvrJ family protein</fullName>
    </submittedName>
</protein>
<organism evidence="2 3">
    <name type="scientific">Filifactor villosus</name>
    <dbReference type="NCBI Taxonomy" id="29374"/>
    <lineage>
        <taxon>Bacteria</taxon>
        <taxon>Bacillati</taxon>
        <taxon>Bacillota</taxon>
        <taxon>Clostridia</taxon>
        <taxon>Peptostreptococcales</taxon>
        <taxon>Filifactoraceae</taxon>
        <taxon>Filifactor</taxon>
    </lineage>
</organism>
<sequence>MEEVLIQVSNYGFPIVVSFYLLMRFEKKMDKLTESIILLSAKLDKMEQGRSKEE</sequence>
<dbReference type="RefSeq" id="WP_379788302.1">
    <property type="nucleotide sequence ID" value="NZ_JBHSHL010000022.1"/>
</dbReference>
<proteinExistence type="predicted"/>
<keyword evidence="1" id="KW-1133">Transmembrane helix</keyword>
<feature type="transmembrane region" description="Helical" evidence="1">
    <location>
        <begin position="6"/>
        <end position="23"/>
    </location>
</feature>
<evidence type="ECO:0000313" key="3">
    <source>
        <dbReference type="Proteomes" id="UP001595916"/>
    </source>
</evidence>
<name>A0ABV9QKR0_9FIRM</name>
<evidence type="ECO:0000313" key="2">
    <source>
        <dbReference type="EMBL" id="MFC4804784.1"/>
    </source>
</evidence>
<comment type="caution">
    <text evidence="2">The sequence shown here is derived from an EMBL/GenBank/DDBJ whole genome shotgun (WGS) entry which is preliminary data.</text>
</comment>
<keyword evidence="3" id="KW-1185">Reference proteome</keyword>
<dbReference type="Pfam" id="PF12841">
    <property type="entry name" value="YvrJ"/>
    <property type="match status" value="1"/>
</dbReference>
<evidence type="ECO:0000256" key="1">
    <source>
        <dbReference type="SAM" id="Phobius"/>
    </source>
</evidence>
<accession>A0ABV9QKR0</accession>
<dbReference type="EMBL" id="JBHSHL010000022">
    <property type="protein sequence ID" value="MFC4804784.1"/>
    <property type="molecule type" value="Genomic_DNA"/>
</dbReference>
<keyword evidence="1" id="KW-0812">Transmembrane</keyword>
<dbReference type="Proteomes" id="UP001595916">
    <property type="component" value="Unassembled WGS sequence"/>
</dbReference>
<reference evidence="3" key="1">
    <citation type="journal article" date="2019" name="Int. J. Syst. Evol. Microbiol.">
        <title>The Global Catalogue of Microorganisms (GCM) 10K type strain sequencing project: providing services to taxonomists for standard genome sequencing and annotation.</title>
        <authorList>
            <consortium name="The Broad Institute Genomics Platform"/>
            <consortium name="The Broad Institute Genome Sequencing Center for Infectious Disease"/>
            <person name="Wu L."/>
            <person name="Ma J."/>
        </authorList>
    </citation>
    <scope>NUCLEOTIDE SEQUENCE [LARGE SCALE GENOMIC DNA]</scope>
    <source>
        <strain evidence="3">CCUG 46385</strain>
    </source>
</reference>
<gene>
    <name evidence="2" type="ORF">ACFO4R_06765</name>
</gene>
<dbReference type="InterPro" id="IPR024419">
    <property type="entry name" value="YvrJ"/>
</dbReference>
<keyword evidence="1" id="KW-0472">Membrane</keyword>